<dbReference type="PANTHER" id="PTHR47696">
    <property type="entry name" value="THAP DOMAIN-CONTAINING PROTEIN 2"/>
    <property type="match status" value="1"/>
</dbReference>
<dbReference type="Gene3D" id="3.30.420.10">
    <property type="entry name" value="Ribonuclease H-like superfamily/Ribonuclease H"/>
    <property type="match status" value="1"/>
</dbReference>
<reference evidence="9" key="1">
    <citation type="submission" date="2019-06" db="EMBL/GenBank/DDBJ databases">
        <authorList>
            <consortium name="Wellcome Sanger Institute Data Sharing"/>
        </authorList>
    </citation>
    <scope>NUCLEOTIDE SEQUENCE [LARGE SCALE GENOMIC DNA]</scope>
</reference>
<evidence type="ECO:0000256" key="2">
    <source>
        <dbReference type="ARBA" id="ARBA00022771"/>
    </source>
</evidence>
<dbReference type="AlphaFoldDB" id="A0A667XC03"/>
<dbReference type="Proteomes" id="UP000472263">
    <property type="component" value="Chromosome 8"/>
</dbReference>
<evidence type="ECO:0000256" key="5">
    <source>
        <dbReference type="PROSITE-ProRule" id="PRU00309"/>
    </source>
</evidence>
<keyword evidence="4 5" id="KW-0238">DNA-binding</keyword>
<dbReference type="GO" id="GO:0008270">
    <property type="term" value="F:zinc ion binding"/>
    <property type="evidence" value="ECO:0007669"/>
    <property type="project" value="UniProtKB-KW"/>
</dbReference>
<accession>A0A667XC03</accession>
<dbReference type="InterPro" id="IPR006612">
    <property type="entry name" value="THAP_Znf"/>
</dbReference>
<feature type="compositionally biased region" description="Low complexity" evidence="6">
    <location>
        <begin position="116"/>
        <end position="128"/>
    </location>
</feature>
<name>A0A667XC03_9TELE</name>
<reference evidence="9" key="3">
    <citation type="submission" date="2025-09" db="UniProtKB">
        <authorList>
            <consortium name="Ensembl"/>
        </authorList>
    </citation>
    <scope>IDENTIFICATION</scope>
</reference>
<dbReference type="Ensembl" id="ENSMMDT00005010429.1">
    <property type="protein sequence ID" value="ENSMMDP00005010119.1"/>
    <property type="gene ID" value="ENSMMDG00005005507.1"/>
</dbReference>
<keyword evidence="3" id="KW-0862">Zinc</keyword>
<evidence type="ECO:0000256" key="4">
    <source>
        <dbReference type="ARBA" id="ARBA00023125"/>
    </source>
</evidence>
<keyword evidence="2 5" id="KW-0863">Zinc-finger</keyword>
<evidence type="ECO:0000259" key="8">
    <source>
        <dbReference type="PROSITE" id="PS50994"/>
    </source>
</evidence>
<dbReference type="GeneTree" id="ENSGT00940000166194"/>
<dbReference type="GO" id="GO:0003677">
    <property type="term" value="F:DNA binding"/>
    <property type="evidence" value="ECO:0007669"/>
    <property type="project" value="UniProtKB-UniRule"/>
</dbReference>
<dbReference type="PROSITE" id="PS50950">
    <property type="entry name" value="ZF_THAP"/>
    <property type="match status" value="1"/>
</dbReference>
<dbReference type="SUPFAM" id="SSF53098">
    <property type="entry name" value="Ribonuclease H-like"/>
    <property type="match status" value="1"/>
</dbReference>
<dbReference type="GO" id="GO:0015074">
    <property type="term" value="P:DNA integration"/>
    <property type="evidence" value="ECO:0007669"/>
    <property type="project" value="InterPro"/>
</dbReference>
<dbReference type="SUPFAM" id="SSF57716">
    <property type="entry name" value="Glucocorticoid receptor-like (DNA-binding domain)"/>
    <property type="match status" value="1"/>
</dbReference>
<reference evidence="9" key="2">
    <citation type="submission" date="2025-08" db="UniProtKB">
        <authorList>
            <consortium name="Ensembl"/>
        </authorList>
    </citation>
    <scope>IDENTIFICATION</scope>
</reference>
<dbReference type="SMART" id="SM00980">
    <property type="entry name" value="THAP"/>
    <property type="match status" value="1"/>
</dbReference>
<keyword evidence="10" id="KW-1185">Reference proteome</keyword>
<sequence length="383" mass="43966">MAKFKCSAYNCKSTNASGVTFFKFPLYNRRKLKKWLDNMRWKGWTPSRFSLLCSNHFEEKCIDRTGKFVKLQQDAVPTIFSFPEHPVKKTLAINPRSKRYKPPGSEESQTSRALSLPAAAAAPKTAKLTVKKQKPSETEEEAAGDPKRSDRWRIVTDEALMKIESFPCFFHGDYCLPQQDILWAPDDSFNVECEDPEKLIEVKEPWQWLGLDVRGPLPATLNGHKYILTVTDYFSKWVEALPMQMCHASQVAQHVSDIISHFGFPLRILSRLPHDIVHKINRELRDQLKVTISLVVHHQQTGTADLTTQRLIGRMTSDLIEEHPADWDVYLPAKVFSLCFTEHSETKERPFSVLCCRGLQPVPSPRGLNFTYSKIRECAFVVR</sequence>
<dbReference type="SMART" id="SM00692">
    <property type="entry name" value="DM3"/>
    <property type="match status" value="1"/>
</dbReference>
<evidence type="ECO:0000256" key="3">
    <source>
        <dbReference type="ARBA" id="ARBA00022833"/>
    </source>
</evidence>
<dbReference type="PANTHER" id="PTHR47696:SF1">
    <property type="entry name" value="THAP DOMAIN-CONTAINING PROTEIN 2"/>
    <property type="match status" value="1"/>
</dbReference>
<evidence type="ECO:0000259" key="7">
    <source>
        <dbReference type="PROSITE" id="PS50950"/>
    </source>
</evidence>
<gene>
    <name evidence="9" type="primary">zgc:153292</name>
</gene>
<dbReference type="PROSITE" id="PS50994">
    <property type="entry name" value="INTEGRASE"/>
    <property type="match status" value="1"/>
</dbReference>
<dbReference type="InParanoid" id="A0A667XC03"/>
<dbReference type="InterPro" id="IPR026521">
    <property type="entry name" value="THAP2"/>
</dbReference>
<evidence type="ECO:0000256" key="1">
    <source>
        <dbReference type="ARBA" id="ARBA00022723"/>
    </source>
</evidence>
<dbReference type="InterPro" id="IPR036397">
    <property type="entry name" value="RNaseH_sf"/>
</dbReference>
<feature type="domain" description="THAP-type" evidence="7">
    <location>
        <begin position="1"/>
        <end position="80"/>
    </location>
</feature>
<keyword evidence="1" id="KW-0479">Metal-binding</keyword>
<proteinExistence type="predicted"/>
<organism evidence="9 10">
    <name type="scientific">Myripristis murdjan</name>
    <name type="common">pinecone soldierfish</name>
    <dbReference type="NCBI Taxonomy" id="586833"/>
    <lineage>
        <taxon>Eukaryota</taxon>
        <taxon>Metazoa</taxon>
        <taxon>Chordata</taxon>
        <taxon>Craniata</taxon>
        <taxon>Vertebrata</taxon>
        <taxon>Euteleostomi</taxon>
        <taxon>Actinopterygii</taxon>
        <taxon>Neopterygii</taxon>
        <taxon>Teleostei</taxon>
        <taxon>Neoteleostei</taxon>
        <taxon>Acanthomorphata</taxon>
        <taxon>Holocentriformes</taxon>
        <taxon>Holocentridae</taxon>
        <taxon>Myripristis</taxon>
    </lineage>
</organism>
<dbReference type="OrthoDB" id="413122at2759"/>
<dbReference type="InterPro" id="IPR001584">
    <property type="entry name" value="Integrase_cat-core"/>
</dbReference>
<feature type="region of interest" description="Disordered" evidence="6">
    <location>
        <begin position="94"/>
        <end position="149"/>
    </location>
</feature>
<dbReference type="Pfam" id="PF05485">
    <property type="entry name" value="THAP"/>
    <property type="match status" value="1"/>
</dbReference>
<evidence type="ECO:0000313" key="10">
    <source>
        <dbReference type="Proteomes" id="UP000472263"/>
    </source>
</evidence>
<protein>
    <submittedName>
        <fullName evidence="9">Uncharacterized LOC115362886</fullName>
    </submittedName>
</protein>
<dbReference type="InterPro" id="IPR012337">
    <property type="entry name" value="RNaseH-like_sf"/>
</dbReference>
<feature type="domain" description="Integrase catalytic" evidence="8">
    <location>
        <begin position="201"/>
        <end position="358"/>
    </location>
</feature>
<evidence type="ECO:0000256" key="6">
    <source>
        <dbReference type="SAM" id="MobiDB-lite"/>
    </source>
</evidence>
<evidence type="ECO:0000313" key="9">
    <source>
        <dbReference type="Ensembl" id="ENSMMDP00005010119.1"/>
    </source>
</evidence>